<keyword evidence="2" id="KW-1185">Reference proteome</keyword>
<proteinExistence type="predicted"/>
<dbReference type="Proteomes" id="UP001185792">
    <property type="component" value="Unassembled WGS sequence"/>
</dbReference>
<dbReference type="EMBL" id="JAWLUM010000005">
    <property type="protein sequence ID" value="MDV7136705.1"/>
    <property type="molecule type" value="Genomic_DNA"/>
</dbReference>
<name>A0ABU4EZM8_WILMA</name>
<accession>A0ABU4EZM8</accession>
<comment type="caution">
    <text evidence="1">The sequence shown here is derived from an EMBL/GenBank/DDBJ whole genome shotgun (WGS) entry which is preliminary data.</text>
</comment>
<evidence type="ECO:0000313" key="1">
    <source>
        <dbReference type="EMBL" id="MDV7136705.1"/>
    </source>
</evidence>
<sequence length="54" mass="6032">MAPTTYAQRAVYFRRAAEIARDDGDLSRAMDLEEFAGRCDSRDQVQTTGVCGRC</sequence>
<organism evidence="1 2">
    <name type="scientific">Williamsia marianensis</name>
    <dbReference type="NCBI Taxonomy" id="85044"/>
    <lineage>
        <taxon>Bacteria</taxon>
        <taxon>Bacillati</taxon>
        <taxon>Actinomycetota</taxon>
        <taxon>Actinomycetes</taxon>
        <taxon>Mycobacteriales</taxon>
        <taxon>Nocardiaceae</taxon>
        <taxon>Williamsia</taxon>
    </lineage>
</organism>
<dbReference type="RefSeq" id="WP_317714682.1">
    <property type="nucleotide sequence ID" value="NZ_JAWLUM010000005.1"/>
</dbReference>
<protein>
    <recommendedName>
        <fullName evidence="3">Transcriptional regulator</fullName>
    </recommendedName>
</protein>
<evidence type="ECO:0008006" key="3">
    <source>
        <dbReference type="Google" id="ProtNLM"/>
    </source>
</evidence>
<gene>
    <name evidence="1" type="ORF">R4198_23680</name>
</gene>
<evidence type="ECO:0000313" key="2">
    <source>
        <dbReference type="Proteomes" id="UP001185792"/>
    </source>
</evidence>
<reference evidence="1 2" key="1">
    <citation type="submission" date="2023-10" db="EMBL/GenBank/DDBJ databases">
        <title>Development of a sustainable strategy for remediation of hydrocarbon-contaminated territories based on the waste exchange concept.</title>
        <authorList>
            <person name="Krivoruchko A."/>
        </authorList>
    </citation>
    <scope>NUCLEOTIDE SEQUENCE [LARGE SCALE GENOMIC DNA]</scope>
    <source>
        <strain evidence="1 2">IEGM 1236</strain>
    </source>
</reference>